<dbReference type="EMBL" id="VWPH01000011">
    <property type="protein sequence ID" value="KAA5830245.1"/>
    <property type="molecule type" value="Genomic_DNA"/>
</dbReference>
<keyword evidence="4" id="KW-1185">Reference proteome</keyword>
<dbReference type="Proteomes" id="UP000323946">
    <property type="component" value="Unassembled WGS sequence"/>
</dbReference>
<feature type="coiled-coil region" evidence="1">
    <location>
        <begin position="125"/>
        <end position="188"/>
    </location>
</feature>
<evidence type="ECO:0000313" key="4">
    <source>
        <dbReference type="Proteomes" id="UP000323946"/>
    </source>
</evidence>
<sequence length="323" mass="37170">MNFRWGETVGHNEDRELVPLKSDFDTVWYGFRRSQVKFYIQQTETELRMLAEDRDSALSQVAELTAQLEQARAEVEVLKQQLDDQARTPIDAAALTDRLRRMVRLAHDEANEVVAAAQAAAEHEWARSEQAAAELRERYEKLVAEADEWRRQSEQQRSEMLARTREEVQAMKREAEDCRRRLDTEAEERRTQVEHDFEVSMAARREEAMRIMAEREQASREAAQRRVREATAEAERRIRRADEYSETMLRMRQDLAQRVRAAQQVLATAEPFLAATEAGAASEGSDGYVAEVVHNGHVPVDDVDVPEQRHEEPVPEEAAASRA</sequence>
<name>A0A5M7BV40_SACHI</name>
<evidence type="ECO:0000256" key="1">
    <source>
        <dbReference type="SAM" id="Coils"/>
    </source>
</evidence>
<reference evidence="3 4" key="1">
    <citation type="submission" date="2019-09" db="EMBL/GenBank/DDBJ databases">
        <title>Draft genome sequence of the thermophilic Saccharopolyspora hirsuta VKM Ac-666T.</title>
        <authorList>
            <person name="Lobastova T.G."/>
            <person name="Fokina V."/>
            <person name="Bragin E.Y."/>
            <person name="Shtratnikova V.Y."/>
            <person name="Starodumova I.P."/>
            <person name="Tarlachkov S.V."/>
            <person name="Donova M.V."/>
        </authorList>
    </citation>
    <scope>NUCLEOTIDE SEQUENCE [LARGE SCALE GENOMIC DNA]</scope>
    <source>
        <strain evidence="3 4">VKM Ac-666</strain>
    </source>
</reference>
<accession>A0A5M7BV40</accession>
<proteinExistence type="predicted"/>
<protein>
    <submittedName>
        <fullName evidence="3">Cellulose-binding protein</fullName>
    </submittedName>
</protein>
<feature type="coiled-coil region" evidence="1">
    <location>
        <begin position="40"/>
        <end position="88"/>
    </location>
</feature>
<dbReference type="OrthoDB" id="5178145at2"/>
<feature type="coiled-coil region" evidence="1">
    <location>
        <begin position="213"/>
        <end position="240"/>
    </location>
</feature>
<dbReference type="AlphaFoldDB" id="A0A5M7BV40"/>
<evidence type="ECO:0000313" key="3">
    <source>
        <dbReference type="EMBL" id="KAA5830245.1"/>
    </source>
</evidence>
<gene>
    <name evidence="3" type="ORF">F1721_24165</name>
</gene>
<keyword evidence="1" id="KW-0175">Coiled coil</keyword>
<comment type="caution">
    <text evidence="3">The sequence shown here is derived from an EMBL/GenBank/DDBJ whole genome shotgun (WGS) entry which is preliminary data.</text>
</comment>
<feature type="region of interest" description="Disordered" evidence="2">
    <location>
        <begin position="298"/>
        <end position="323"/>
    </location>
</feature>
<evidence type="ECO:0000256" key="2">
    <source>
        <dbReference type="SAM" id="MobiDB-lite"/>
    </source>
</evidence>
<organism evidence="3 4">
    <name type="scientific">Saccharopolyspora hirsuta</name>
    <dbReference type="NCBI Taxonomy" id="1837"/>
    <lineage>
        <taxon>Bacteria</taxon>
        <taxon>Bacillati</taxon>
        <taxon>Actinomycetota</taxon>
        <taxon>Actinomycetes</taxon>
        <taxon>Pseudonocardiales</taxon>
        <taxon>Pseudonocardiaceae</taxon>
        <taxon>Saccharopolyspora</taxon>
    </lineage>
</organism>